<dbReference type="VEuPathDB" id="TriTrypDB:BSAL_67270"/>
<gene>
    <name evidence="1" type="ORF">BSAL_67270</name>
</gene>
<reference evidence="2" key="1">
    <citation type="submission" date="2015-09" db="EMBL/GenBank/DDBJ databases">
        <authorList>
            <consortium name="Pathogen Informatics"/>
        </authorList>
    </citation>
    <scope>NUCLEOTIDE SEQUENCE [LARGE SCALE GENOMIC DNA]</scope>
    <source>
        <strain evidence="2">Lake Konstanz</strain>
    </source>
</reference>
<protein>
    <submittedName>
        <fullName evidence="1">GPI-anchored surface protein, putative</fullName>
    </submittedName>
</protein>
<dbReference type="Proteomes" id="UP000051952">
    <property type="component" value="Unassembled WGS sequence"/>
</dbReference>
<name>A0A0S4IZK0_BODSA</name>
<accession>A0A0S4IZK0</accession>
<proteinExistence type="predicted"/>
<organism evidence="1 2">
    <name type="scientific">Bodo saltans</name>
    <name type="common">Flagellated protozoan</name>
    <dbReference type="NCBI Taxonomy" id="75058"/>
    <lineage>
        <taxon>Eukaryota</taxon>
        <taxon>Discoba</taxon>
        <taxon>Euglenozoa</taxon>
        <taxon>Kinetoplastea</taxon>
        <taxon>Metakinetoplastina</taxon>
        <taxon>Eubodonida</taxon>
        <taxon>Bodonidae</taxon>
        <taxon>Bodo</taxon>
    </lineage>
</organism>
<evidence type="ECO:0000313" key="1">
    <source>
        <dbReference type="EMBL" id="CUF92313.1"/>
    </source>
</evidence>
<keyword evidence="2" id="KW-1185">Reference proteome</keyword>
<dbReference type="AlphaFoldDB" id="A0A0S4IZK0"/>
<evidence type="ECO:0000313" key="2">
    <source>
        <dbReference type="Proteomes" id="UP000051952"/>
    </source>
</evidence>
<sequence>MFINIWQEASLASFPFLVLCVRVSFVDPSPFYKAPGVCLFIWVSFLNFIHPFTHHRHYPAAKQTKPYPTLLFDTIKTLLILLSFLSHHITH</sequence>
<dbReference type="EMBL" id="CYKH01000450">
    <property type="protein sequence ID" value="CUF92313.1"/>
    <property type="molecule type" value="Genomic_DNA"/>
</dbReference>